<feature type="domain" description="Putative zinc-finger" evidence="3">
    <location>
        <begin position="192"/>
        <end position="226"/>
    </location>
</feature>
<sequence>MPEARDTSASRTLDAERYAEAVRRERAGLLALAERRLAAGGSVGDAATGDVATGDAATEDAALGDAAVEELVAEAVFRVWREPLSPAALDLLSELLADAVRRPPAAERSARSGRAGSPGELRRAVRVLAALPRRQLAALWLAEAEELPPAAVARLLESNHHVIAALLRRARDNARREHLRAQPAEGAQPPECAARRDSMPAYVRGVVGEQDDWEFRRHLAGCAGCRVHWDRLERADERWPALLGPALLWLYVEEAPAQLAELAYAALSVREDPSVHAGSGRTPLRVVRRFASRAFG</sequence>
<evidence type="ECO:0000256" key="2">
    <source>
        <dbReference type="ARBA" id="ARBA00023163"/>
    </source>
</evidence>
<keyword evidence="2" id="KW-0804">Transcription</keyword>
<dbReference type="Pfam" id="PF13490">
    <property type="entry name" value="zf-HC2"/>
    <property type="match status" value="1"/>
</dbReference>
<dbReference type="InterPro" id="IPR041916">
    <property type="entry name" value="Anti_sigma_zinc_sf"/>
</dbReference>
<evidence type="ECO:0000259" key="3">
    <source>
        <dbReference type="Pfam" id="PF13490"/>
    </source>
</evidence>
<dbReference type="RefSeq" id="WP_182853836.1">
    <property type="nucleotide sequence ID" value="NZ_WMLF01000017.1"/>
</dbReference>
<reference evidence="5" key="1">
    <citation type="journal article" date="2020" name="Syst. Appl. Microbiol.">
        <title>Streptomyces alkaliterrae sp. nov., isolated from an alkaline soil, and emended descriptions of Streptomyces alkaliphilus, Streptomyces calidiresistens and Streptomyces durbertensis.</title>
        <authorList>
            <person name="Swiecimska M."/>
            <person name="Golinska P."/>
            <person name="Nouioui I."/>
            <person name="Wypij M."/>
            <person name="Rai M."/>
            <person name="Sangal V."/>
            <person name="Goodfellow M."/>
        </authorList>
    </citation>
    <scope>NUCLEOTIDE SEQUENCE [LARGE SCALE GENOMIC DNA]</scope>
    <source>
        <strain evidence="5">DSM 104538</strain>
    </source>
</reference>
<organism evidence="4 5">
    <name type="scientific">Streptomyces durbertensis</name>
    <dbReference type="NCBI Taxonomy" id="2448886"/>
    <lineage>
        <taxon>Bacteria</taxon>
        <taxon>Bacillati</taxon>
        <taxon>Actinomycetota</taxon>
        <taxon>Actinomycetes</taxon>
        <taxon>Kitasatosporales</taxon>
        <taxon>Streptomycetaceae</taxon>
        <taxon>Streptomyces</taxon>
    </lineage>
</organism>
<name>A0ABR6ED33_9ACTN</name>
<dbReference type="Proteomes" id="UP000766698">
    <property type="component" value="Unassembled WGS sequence"/>
</dbReference>
<dbReference type="Gene3D" id="1.10.10.1320">
    <property type="entry name" value="Anti-sigma factor, zinc-finger domain"/>
    <property type="match status" value="1"/>
</dbReference>
<evidence type="ECO:0000313" key="4">
    <source>
        <dbReference type="EMBL" id="MBB1242414.1"/>
    </source>
</evidence>
<dbReference type="InterPro" id="IPR027383">
    <property type="entry name" value="Znf_put"/>
</dbReference>
<gene>
    <name evidence="4" type="ORF">GL263_02315</name>
</gene>
<keyword evidence="1" id="KW-0805">Transcription regulation</keyword>
<proteinExistence type="predicted"/>
<evidence type="ECO:0000313" key="5">
    <source>
        <dbReference type="Proteomes" id="UP000766698"/>
    </source>
</evidence>
<dbReference type="EMBL" id="WMLF01000017">
    <property type="protein sequence ID" value="MBB1242414.1"/>
    <property type="molecule type" value="Genomic_DNA"/>
</dbReference>
<comment type="caution">
    <text evidence="4">The sequence shown here is derived from an EMBL/GenBank/DDBJ whole genome shotgun (WGS) entry which is preliminary data.</text>
</comment>
<keyword evidence="5" id="KW-1185">Reference proteome</keyword>
<accession>A0ABR6ED33</accession>
<evidence type="ECO:0000256" key="1">
    <source>
        <dbReference type="ARBA" id="ARBA00023015"/>
    </source>
</evidence>
<protein>
    <submittedName>
        <fullName evidence="4">Zf-HC2 domain-containing protein</fullName>
    </submittedName>
</protein>